<feature type="compositionally biased region" description="Low complexity" evidence="1">
    <location>
        <begin position="93"/>
        <end position="102"/>
    </location>
</feature>
<feature type="compositionally biased region" description="Low complexity" evidence="1">
    <location>
        <begin position="734"/>
        <end position="745"/>
    </location>
</feature>
<gene>
    <name evidence="2" type="ORF">CALMAC_LOCUS4854</name>
</gene>
<dbReference type="EMBL" id="CAACVG010006657">
    <property type="protein sequence ID" value="VEN40817.1"/>
    <property type="molecule type" value="Genomic_DNA"/>
</dbReference>
<dbReference type="AlphaFoldDB" id="A0A653C0X2"/>
<accession>A0A653C0X2</accession>
<feature type="region of interest" description="Disordered" evidence="1">
    <location>
        <begin position="226"/>
        <end position="253"/>
    </location>
</feature>
<feature type="region of interest" description="Disordered" evidence="1">
    <location>
        <begin position="733"/>
        <end position="790"/>
    </location>
</feature>
<sequence>MDNLLSEIQNEISTIGFDKLKEIHFGAECSSGSESGENDVLDDEYYKNQPPAHSYDSIKDHVVKVNHRPRIQQIRKPYNRTNEFRKRGEARRNWSSGRSGSNAEHALQRESPVHLGYHCPPAPIKERGSSSSSSSNHISNWIMDSSIHQKALESGAIGGTPQRTFPIYSQVFNGSYFITEARRFPDMINKNTLGPTSVPFSRAFSPSSNAVKQVLYNFDKPSGFYNHSTHSSNEKVSEANNGQSSIRNSSQSGGFAENEIVQNSHLLNNLAKMIDMKWSSPAPSSIKQQILIVDQILSTYRRRGMDSNNVTQSNPNTQLPSEQCHTSGDNHPISKTFTDGLFSDQKEQKRVKDVATSNPSKNVKAATLASDDVCKKTAEDIVQEATKSLNSTTKAASDHICKKTAEDIVQVAAKSPTSTTKAGSDDVCKKTAEDIVQEATRSTTSTTKAASDHICKKTAEDIVQEAAKSSTFTTKAASDDVCKETAEDMVQEATMSSTATTNAASDDVCKKTAEDMVQEATMSSTATTNAASNDACKKTAEDIVQGATKSSNSTTKAASDHICKKTAEDIVQEATKSPTSTTKAGSDDVCKKNAEDIVQEATKSSASTTRARGHAENNFCSEPTSPQPTYPTFTDKSEAVRSSVGRQATQTSSGVQSNIHGGTNTQRQLPSEQCQESGGNYPIIRIFTDCLFFCRREQKPVKNVTTNNRSGSRKATMLASDYVCKKTAKDIVQETTRSSTSTTETKAPQPTYPTFTDKSEVVRSSVGRQGSQNSKGVQSNVHDGTITGQPLPIDTREEFLRYIEKMYPREVRTIGCREFGRETIPLGSENKCEEPEKALTHNNESAQTAIVSWFRRILWK</sequence>
<organism evidence="2 3">
    <name type="scientific">Callosobruchus maculatus</name>
    <name type="common">Southern cowpea weevil</name>
    <name type="synonym">Pulse bruchid</name>
    <dbReference type="NCBI Taxonomy" id="64391"/>
    <lineage>
        <taxon>Eukaryota</taxon>
        <taxon>Metazoa</taxon>
        <taxon>Ecdysozoa</taxon>
        <taxon>Arthropoda</taxon>
        <taxon>Hexapoda</taxon>
        <taxon>Insecta</taxon>
        <taxon>Pterygota</taxon>
        <taxon>Neoptera</taxon>
        <taxon>Endopterygota</taxon>
        <taxon>Coleoptera</taxon>
        <taxon>Polyphaga</taxon>
        <taxon>Cucujiformia</taxon>
        <taxon>Chrysomeloidea</taxon>
        <taxon>Chrysomelidae</taxon>
        <taxon>Bruchinae</taxon>
        <taxon>Bruchini</taxon>
        <taxon>Callosobruchus</taxon>
    </lineage>
</organism>
<feature type="compositionally biased region" description="Polar residues" evidence="1">
    <location>
        <begin position="746"/>
        <end position="756"/>
    </location>
</feature>
<keyword evidence="3" id="KW-1185">Reference proteome</keyword>
<feature type="compositionally biased region" description="Polar residues" evidence="1">
    <location>
        <begin position="306"/>
        <end position="337"/>
    </location>
</feature>
<reference evidence="2 3" key="1">
    <citation type="submission" date="2019-01" db="EMBL/GenBank/DDBJ databases">
        <authorList>
            <person name="Sayadi A."/>
        </authorList>
    </citation>
    <scope>NUCLEOTIDE SEQUENCE [LARGE SCALE GENOMIC DNA]</scope>
</reference>
<feature type="region of interest" description="Disordered" evidence="1">
    <location>
        <begin position="306"/>
        <end position="345"/>
    </location>
</feature>
<dbReference type="OrthoDB" id="6806710at2759"/>
<feature type="region of interest" description="Disordered" evidence="1">
    <location>
        <begin position="600"/>
        <end position="678"/>
    </location>
</feature>
<feature type="region of interest" description="Disordered" evidence="1">
    <location>
        <begin position="83"/>
        <end position="137"/>
    </location>
</feature>
<feature type="compositionally biased region" description="Polar residues" evidence="1">
    <location>
        <begin position="766"/>
        <end position="788"/>
    </location>
</feature>
<evidence type="ECO:0000313" key="2">
    <source>
        <dbReference type="EMBL" id="VEN40817.1"/>
    </source>
</evidence>
<protein>
    <submittedName>
        <fullName evidence="2">Uncharacterized protein</fullName>
    </submittedName>
</protein>
<feature type="compositionally biased region" description="Basic and acidic residues" evidence="1">
    <location>
        <begin position="83"/>
        <end position="92"/>
    </location>
</feature>
<proteinExistence type="predicted"/>
<feature type="compositionally biased region" description="Polar residues" evidence="1">
    <location>
        <begin position="601"/>
        <end position="610"/>
    </location>
</feature>
<evidence type="ECO:0000313" key="3">
    <source>
        <dbReference type="Proteomes" id="UP000410492"/>
    </source>
</evidence>
<feature type="compositionally biased region" description="Polar residues" evidence="1">
    <location>
        <begin position="238"/>
        <end position="253"/>
    </location>
</feature>
<dbReference type="Proteomes" id="UP000410492">
    <property type="component" value="Unassembled WGS sequence"/>
</dbReference>
<name>A0A653C0X2_CALMS</name>
<evidence type="ECO:0000256" key="1">
    <source>
        <dbReference type="SAM" id="MobiDB-lite"/>
    </source>
</evidence>
<feature type="compositionally biased region" description="Polar residues" evidence="1">
    <location>
        <begin position="644"/>
        <end position="678"/>
    </location>
</feature>